<reference evidence="2" key="1">
    <citation type="journal article" date="2023" name="Science">
        <title>Genome structures resolve the early diversification of teleost fishes.</title>
        <authorList>
            <person name="Parey E."/>
            <person name="Louis A."/>
            <person name="Montfort J."/>
            <person name="Bouchez O."/>
            <person name="Roques C."/>
            <person name="Iampietro C."/>
            <person name="Lluch J."/>
            <person name="Castinel A."/>
            <person name="Donnadieu C."/>
            <person name="Desvignes T."/>
            <person name="Floi Bucao C."/>
            <person name="Jouanno E."/>
            <person name="Wen M."/>
            <person name="Mejri S."/>
            <person name="Dirks R."/>
            <person name="Jansen H."/>
            <person name="Henkel C."/>
            <person name="Chen W.J."/>
            <person name="Zahm M."/>
            <person name="Cabau C."/>
            <person name="Klopp C."/>
            <person name="Thompson A.W."/>
            <person name="Robinson-Rechavi M."/>
            <person name="Braasch I."/>
            <person name="Lecointre G."/>
            <person name="Bobe J."/>
            <person name="Postlethwait J.H."/>
            <person name="Berthelot C."/>
            <person name="Roest Crollius H."/>
            <person name="Guiguen Y."/>
        </authorList>
    </citation>
    <scope>NUCLEOTIDE SEQUENCE</scope>
    <source>
        <strain evidence="2">NC1722</strain>
    </source>
</reference>
<evidence type="ECO:0000256" key="1">
    <source>
        <dbReference type="SAM" id="MobiDB-lite"/>
    </source>
</evidence>
<keyword evidence="3" id="KW-1185">Reference proteome</keyword>
<organism evidence="2 3">
    <name type="scientific">Aldrovandia affinis</name>
    <dbReference type="NCBI Taxonomy" id="143900"/>
    <lineage>
        <taxon>Eukaryota</taxon>
        <taxon>Metazoa</taxon>
        <taxon>Chordata</taxon>
        <taxon>Craniata</taxon>
        <taxon>Vertebrata</taxon>
        <taxon>Euteleostomi</taxon>
        <taxon>Actinopterygii</taxon>
        <taxon>Neopterygii</taxon>
        <taxon>Teleostei</taxon>
        <taxon>Notacanthiformes</taxon>
        <taxon>Halosauridae</taxon>
        <taxon>Aldrovandia</taxon>
    </lineage>
</organism>
<sequence>MASRRKQIHPLKRAGLRLLPSWRLPEEPLSASEEEEAGAIGSGPLPKEEEEDMSSYGESYDSVDMGACPKLYLGSSYLYIHHFAKS</sequence>
<accession>A0AAD7T4W8</accession>
<feature type="region of interest" description="Disordered" evidence="1">
    <location>
        <begin position="27"/>
        <end position="59"/>
    </location>
</feature>
<dbReference type="EMBL" id="JAINUG010000013">
    <property type="protein sequence ID" value="KAJ8414398.1"/>
    <property type="molecule type" value="Genomic_DNA"/>
</dbReference>
<protein>
    <submittedName>
        <fullName evidence="2">Uncharacterized protein</fullName>
    </submittedName>
</protein>
<name>A0AAD7T4W8_9TELE</name>
<gene>
    <name evidence="2" type="ORF">AAFF_G00052680</name>
</gene>
<dbReference type="Proteomes" id="UP001221898">
    <property type="component" value="Unassembled WGS sequence"/>
</dbReference>
<comment type="caution">
    <text evidence="2">The sequence shown here is derived from an EMBL/GenBank/DDBJ whole genome shotgun (WGS) entry which is preliminary data.</text>
</comment>
<proteinExistence type="predicted"/>
<dbReference type="AlphaFoldDB" id="A0AAD7T4W8"/>
<evidence type="ECO:0000313" key="2">
    <source>
        <dbReference type="EMBL" id="KAJ8414398.1"/>
    </source>
</evidence>
<evidence type="ECO:0000313" key="3">
    <source>
        <dbReference type="Proteomes" id="UP001221898"/>
    </source>
</evidence>